<evidence type="ECO:0000259" key="6">
    <source>
        <dbReference type="PROSITE" id="PS50014"/>
    </source>
</evidence>
<dbReference type="PRINTS" id="PR00503">
    <property type="entry name" value="BROMODOMAIN"/>
</dbReference>
<accession>A0A8S1IQC1</accession>
<dbReference type="InterPro" id="IPR027353">
    <property type="entry name" value="NET_dom"/>
</dbReference>
<keyword evidence="1" id="KW-0805">Transcription regulation</keyword>
<feature type="region of interest" description="Disordered" evidence="5">
    <location>
        <begin position="80"/>
        <end position="105"/>
    </location>
</feature>
<feature type="domain" description="NET" evidence="7">
    <location>
        <begin position="289"/>
        <end position="370"/>
    </location>
</feature>
<dbReference type="Proteomes" id="UP000708148">
    <property type="component" value="Unassembled WGS sequence"/>
</dbReference>
<protein>
    <recommendedName>
        <fullName evidence="10">Bromodomain-containing protein</fullName>
    </recommendedName>
</protein>
<dbReference type="PROSITE" id="PS50014">
    <property type="entry name" value="BROMODOMAIN_2"/>
    <property type="match status" value="1"/>
</dbReference>
<keyword evidence="9" id="KW-1185">Reference proteome</keyword>
<feature type="domain" description="Bromo" evidence="6">
    <location>
        <begin position="123"/>
        <end position="193"/>
    </location>
</feature>
<dbReference type="InterPro" id="IPR018359">
    <property type="entry name" value="Bromodomain_CS"/>
</dbReference>
<evidence type="ECO:0000256" key="4">
    <source>
        <dbReference type="PROSITE-ProRule" id="PRU00035"/>
    </source>
</evidence>
<dbReference type="PROSITE" id="PS00633">
    <property type="entry name" value="BROMODOMAIN_1"/>
    <property type="match status" value="1"/>
</dbReference>
<feature type="compositionally biased region" description="Polar residues" evidence="5">
    <location>
        <begin position="225"/>
        <end position="240"/>
    </location>
</feature>
<dbReference type="EMBL" id="CAJHUC010000643">
    <property type="protein sequence ID" value="CAD7697332.1"/>
    <property type="molecule type" value="Genomic_DNA"/>
</dbReference>
<evidence type="ECO:0000256" key="5">
    <source>
        <dbReference type="SAM" id="MobiDB-lite"/>
    </source>
</evidence>
<dbReference type="Pfam" id="PF17035">
    <property type="entry name" value="BET"/>
    <property type="match status" value="1"/>
</dbReference>
<dbReference type="InterPro" id="IPR001487">
    <property type="entry name" value="Bromodomain"/>
</dbReference>
<proteinExistence type="predicted"/>
<evidence type="ECO:0000259" key="7">
    <source>
        <dbReference type="PROSITE" id="PS51525"/>
    </source>
</evidence>
<evidence type="ECO:0000256" key="2">
    <source>
        <dbReference type="ARBA" id="ARBA00023117"/>
    </source>
</evidence>
<evidence type="ECO:0000256" key="1">
    <source>
        <dbReference type="ARBA" id="ARBA00023015"/>
    </source>
</evidence>
<dbReference type="PANTHER" id="PTHR45926">
    <property type="entry name" value="OSJNBA0053K19.4 PROTEIN"/>
    <property type="match status" value="1"/>
</dbReference>
<evidence type="ECO:0000256" key="3">
    <source>
        <dbReference type="ARBA" id="ARBA00023163"/>
    </source>
</evidence>
<evidence type="ECO:0008006" key="10">
    <source>
        <dbReference type="Google" id="ProtNLM"/>
    </source>
</evidence>
<evidence type="ECO:0000313" key="9">
    <source>
        <dbReference type="Proteomes" id="UP000708148"/>
    </source>
</evidence>
<keyword evidence="3" id="KW-0804">Transcription</keyword>
<feature type="region of interest" description="Disordered" evidence="5">
    <location>
        <begin position="365"/>
        <end position="396"/>
    </location>
</feature>
<gene>
    <name evidence="8" type="ORF">OSTQU699_LOCUS2693</name>
</gene>
<feature type="compositionally biased region" description="Low complexity" evidence="5">
    <location>
        <begin position="267"/>
        <end position="281"/>
    </location>
</feature>
<sequence>MASSAPMRKPGFLLRLDDGGVVGPAHRLGFRDGDPNRPVYLPVAEAHKRGLVGGPELSRLAGLVNKGRALLKRQADAAELPVGGAQRGKRPRVAGQDPPSDEQAHRGSFVQDCLGIIEQIEQDLGKNAYIFNKPVNRMVVPDYYDIVKNPMDLGTLRENLLGGKYAHPEEFAKDMRLVWSNCSLYNKKGDLVERLGNRASLSFENRWAMSGFADESRSKRPTVGLQPSNHNPGQSTSQPENVPIAKEKKVNKVSKTASHKQPGPGGPSASSSMDVAMAAPPSRRPPAKPASPVYPDRPMSTDQMQDLAEGLRSLEVDVLEDVIKIVRESSRFVYKDCEEIELDISDLDNKTCWKLAAFLKDHGVQGTSAQGEGLQEKQVVSTGSQYSDSDAESGFD</sequence>
<dbReference type="Gene3D" id="1.20.920.10">
    <property type="entry name" value="Bromodomain-like"/>
    <property type="match status" value="1"/>
</dbReference>
<dbReference type="OrthoDB" id="21449at2759"/>
<dbReference type="Pfam" id="PF00439">
    <property type="entry name" value="Bromodomain"/>
    <property type="match status" value="1"/>
</dbReference>
<dbReference type="Gene3D" id="1.20.1270.220">
    <property type="match status" value="1"/>
</dbReference>
<evidence type="ECO:0000313" key="8">
    <source>
        <dbReference type="EMBL" id="CAD7697332.1"/>
    </source>
</evidence>
<dbReference type="CDD" id="cd04369">
    <property type="entry name" value="Bromodomain"/>
    <property type="match status" value="1"/>
</dbReference>
<dbReference type="PROSITE" id="PS51525">
    <property type="entry name" value="NET"/>
    <property type="match status" value="1"/>
</dbReference>
<dbReference type="SMART" id="SM00297">
    <property type="entry name" value="BROMO"/>
    <property type="match status" value="1"/>
</dbReference>
<dbReference type="InterPro" id="IPR038336">
    <property type="entry name" value="NET_sf"/>
</dbReference>
<dbReference type="AlphaFoldDB" id="A0A8S1IQC1"/>
<dbReference type="SUPFAM" id="SSF47370">
    <property type="entry name" value="Bromodomain"/>
    <property type="match status" value="1"/>
</dbReference>
<comment type="caution">
    <text evidence="8">The sequence shown here is derived from an EMBL/GenBank/DDBJ whole genome shotgun (WGS) entry which is preliminary data.</text>
</comment>
<reference evidence="8" key="1">
    <citation type="submission" date="2020-12" db="EMBL/GenBank/DDBJ databases">
        <authorList>
            <person name="Iha C."/>
        </authorList>
    </citation>
    <scope>NUCLEOTIDE SEQUENCE</scope>
</reference>
<dbReference type="InterPro" id="IPR036427">
    <property type="entry name" value="Bromodomain-like_sf"/>
</dbReference>
<keyword evidence="2 4" id="KW-0103">Bromodomain</keyword>
<feature type="compositionally biased region" description="Polar residues" evidence="5">
    <location>
        <begin position="378"/>
        <end position="388"/>
    </location>
</feature>
<name>A0A8S1IQC1_9CHLO</name>
<organism evidence="8 9">
    <name type="scientific">Ostreobium quekettii</name>
    <dbReference type="NCBI Taxonomy" id="121088"/>
    <lineage>
        <taxon>Eukaryota</taxon>
        <taxon>Viridiplantae</taxon>
        <taxon>Chlorophyta</taxon>
        <taxon>core chlorophytes</taxon>
        <taxon>Ulvophyceae</taxon>
        <taxon>TCBD clade</taxon>
        <taxon>Bryopsidales</taxon>
        <taxon>Ostreobineae</taxon>
        <taxon>Ostreobiaceae</taxon>
        <taxon>Ostreobium</taxon>
    </lineage>
</organism>
<feature type="region of interest" description="Disordered" evidence="5">
    <location>
        <begin position="213"/>
        <end position="301"/>
    </location>
</feature>